<dbReference type="PROSITE" id="PS50234">
    <property type="entry name" value="VWFA"/>
    <property type="match status" value="1"/>
</dbReference>
<sequence>MNPLPLTFAPVLPWWVIAALALAVVGSAAVMLSRRLAVSGKTGERRSVLLRSAAALFLLAAALRPGWPGGDARTATTELDVFFVVDASTSMAAEDYGRAPRLDGVRNDITAIARELAGAKFALLAFDGTAGVRMPLSQDADALATAVEVLQPQAAVYARGSSVTAAGPLLGERLKAAGEQHPGRPAVVFYLGDGENTAAQPTAPDLGIDAGLVAGGAVLGYGSSQGGRMKDASGDGTYLRENTDGGARDALSRIDEGQLRRIADGLGVPYAHREPGAALDPALGTARPGTLNATQEGGGDRTELYWIFALLAFAAALPEPVRHTLALKRLRVRRPGGAA</sequence>
<keyword evidence="2" id="KW-1185">Reference proteome</keyword>
<dbReference type="InterPro" id="IPR002035">
    <property type="entry name" value="VWF_A"/>
</dbReference>
<proteinExistence type="predicted"/>
<gene>
    <name evidence="1" type="ORF">SAMN05216555_11624</name>
</gene>
<dbReference type="EMBL" id="FNEI01000016">
    <property type="protein sequence ID" value="SDJ75458.1"/>
    <property type="molecule type" value="Genomic_DNA"/>
</dbReference>
<dbReference type="SUPFAM" id="SSF53300">
    <property type="entry name" value="vWA-like"/>
    <property type="match status" value="1"/>
</dbReference>
<dbReference type="STRING" id="1045773.SAMN05216555_11624"/>
<dbReference type="SMART" id="SM00327">
    <property type="entry name" value="VWA"/>
    <property type="match status" value="1"/>
</dbReference>
<dbReference type="Pfam" id="PF13519">
    <property type="entry name" value="VWA_2"/>
    <property type="match status" value="1"/>
</dbReference>
<dbReference type="AlphaFoldDB" id="A0A1G8WB57"/>
<name>A0A1G8WB57_9MICC</name>
<evidence type="ECO:0000313" key="1">
    <source>
        <dbReference type="EMBL" id="SDJ75458.1"/>
    </source>
</evidence>
<protein>
    <submittedName>
        <fullName evidence="1">Ca-activated chloride channel family protein</fullName>
    </submittedName>
</protein>
<evidence type="ECO:0000313" key="2">
    <source>
        <dbReference type="Proteomes" id="UP000182130"/>
    </source>
</evidence>
<dbReference type="RefSeq" id="WP_245679894.1">
    <property type="nucleotide sequence ID" value="NZ_FNEI01000016.1"/>
</dbReference>
<dbReference type="InterPro" id="IPR036465">
    <property type="entry name" value="vWFA_dom_sf"/>
</dbReference>
<reference evidence="2" key="1">
    <citation type="submission" date="2016-10" db="EMBL/GenBank/DDBJ databases">
        <authorList>
            <person name="Varghese N."/>
            <person name="Submissions S."/>
        </authorList>
    </citation>
    <scope>NUCLEOTIDE SEQUENCE [LARGE SCALE GENOMIC DNA]</scope>
    <source>
        <strain evidence="2">CGMCC 1.10783</strain>
    </source>
</reference>
<accession>A0A1G8WB57</accession>
<dbReference type="Proteomes" id="UP000182130">
    <property type="component" value="Unassembled WGS sequence"/>
</dbReference>
<organism evidence="1 2">
    <name type="scientific">Arthrobacter cupressi</name>
    <dbReference type="NCBI Taxonomy" id="1045773"/>
    <lineage>
        <taxon>Bacteria</taxon>
        <taxon>Bacillati</taxon>
        <taxon>Actinomycetota</taxon>
        <taxon>Actinomycetes</taxon>
        <taxon>Micrococcales</taxon>
        <taxon>Micrococcaceae</taxon>
        <taxon>Arthrobacter</taxon>
    </lineage>
</organism>
<dbReference type="Gene3D" id="3.40.50.410">
    <property type="entry name" value="von Willebrand factor, type A domain"/>
    <property type="match status" value="1"/>
</dbReference>